<protein>
    <submittedName>
        <fullName evidence="2">Uncharacterized protein</fullName>
    </submittedName>
</protein>
<feature type="region of interest" description="Disordered" evidence="1">
    <location>
        <begin position="1"/>
        <end position="22"/>
    </location>
</feature>
<dbReference type="Proteomes" id="UP000596083">
    <property type="component" value="Plasmid plas-001"/>
</dbReference>
<gene>
    <name evidence="2" type="ORF">JET14_20700</name>
</gene>
<geneLocation type="plasmid" evidence="2 3">
    <name>plas-001</name>
</geneLocation>
<dbReference type="KEGG" id="mlut:JET14_20700"/>
<accession>A0A7T7HPG6</accession>
<name>A0A7T7HPG6_9HYPH</name>
<reference evidence="2 3" key="1">
    <citation type="submission" date="2020-12" db="EMBL/GenBank/DDBJ databases">
        <authorList>
            <person name="Zheng R.K."/>
            <person name="Sun C.M."/>
        </authorList>
    </citation>
    <scope>NUCLEOTIDE SEQUENCE [LARGE SCALE GENOMIC DNA]</scope>
    <source>
        <strain evidence="2 3">ZRK001</strain>
        <plasmid evidence="2 3">plas-001</plasmid>
    </source>
</reference>
<evidence type="ECO:0000313" key="3">
    <source>
        <dbReference type="Proteomes" id="UP000596083"/>
    </source>
</evidence>
<sequence length="122" mass="14270">MKTPIDGQENHQRRSKTEWDADERTQGRMIYEGYGWARKAASSPCNVRPCETRSWHGWHRHVSLVMLAFAMMATIRHHANAAPPPKTVRRIANRLARQQIRPAHIISWSLWRRAHIKSKSQL</sequence>
<dbReference type="AlphaFoldDB" id="A0A7T7HPG6"/>
<dbReference type="EMBL" id="CP066787">
    <property type="protein sequence ID" value="QQM32955.1"/>
    <property type="molecule type" value="Genomic_DNA"/>
</dbReference>
<feature type="compositionally biased region" description="Basic and acidic residues" evidence="1">
    <location>
        <begin position="8"/>
        <end position="22"/>
    </location>
</feature>
<evidence type="ECO:0000313" key="2">
    <source>
        <dbReference type="EMBL" id="QQM32955.1"/>
    </source>
</evidence>
<organism evidence="2 3">
    <name type="scientific">Martelella lutilitoris</name>
    <dbReference type="NCBI Taxonomy" id="2583532"/>
    <lineage>
        <taxon>Bacteria</taxon>
        <taxon>Pseudomonadati</taxon>
        <taxon>Pseudomonadota</taxon>
        <taxon>Alphaproteobacteria</taxon>
        <taxon>Hyphomicrobiales</taxon>
        <taxon>Aurantimonadaceae</taxon>
        <taxon>Martelella</taxon>
    </lineage>
</organism>
<evidence type="ECO:0000256" key="1">
    <source>
        <dbReference type="SAM" id="MobiDB-lite"/>
    </source>
</evidence>
<keyword evidence="2" id="KW-0614">Plasmid</keyword>
<proteinExistence type="predicted"/>